<dbReference type="Proteomes" id="UP000648187">
    <property type="component" value="Unassembled WGS sequence"/>
</dbReference>
<name>A0A835GEV7_SPOEX</name>
<comment type="caution">
    <text evidence="2">The sequence shown here is derived from an EMBL/GenBank/DDBJ whole genome shotgun (WGS) entry which is preliminary data.</text>
</comment>
<reference evidence="2" key="1">
    <citation type="submission" date="2020-08" db="EMBL/GenBank/DDBJ databases">
        <title>Spodoptera exigua strain:BAW_Kor-Di-RS1 Genome sequencing and assembly.</title>
        <authorList>
            <person name="Kim J."/>
            <person name="Nam H.Y."/>
            <person name="Kwon M."/>
            <person name="Choi J.H."/>
            <person name="Cho S.R."/>
            <person name="Kim G.-H."/>
        </authorList>
    </citation>
    <scope>NUCLEOTIDE SEQUENCE</scope>
    <source>
        <strain evidence="2">BAW_Kor-Di-RS1</strain>
        <tissue evidence="2">Whole-body</tissue>
    </source>
</reference>
<evidence type="ECO:0000313" key="3">
    <source>
        <dbReference type="Proteomes" id="UP000648187"/>
    </source>
</evidence>
<dbReference type="InterPro" id="IPR029526">
    <property type="entry name" value="PGBD"/>
</dbReference>
<keyword evidence="3" id="KW-1185">Reference proteome</keyword>
<accession>A0A835GEV7</accession>
<feature type="domain" description="MADF" evidence="1">
    <location>
        <begin position="127"/>
        <end position="168"/>
    </location>
</feature>
<dbReference type="AlphaFoldDB" id="A0A835GEV7"/>
<organism evidence="2 3">
    <name type="scientific">Spodoptera exigua</name>
    <name type="common">Beet armyworm</name>
    <name type="synonym">Noctua fulgens</name>
    <dbReference type="NCBI Taxonomy" id="7107"/>
    <lineage>
        <taxon>Eukaryota</taxon>
        <taxon>Metazoa</taxon>
        <taxon>Ecdysozoa</taxon>
        <taxon>Arthropoda</taxon>
        <taxon>Hexapoda</taxon>
        <taxon>Insecta</taxon>
        <taxon>Pterygota</taxon>
        <taxon>Neoptera</taxon>
        <taxon>Endopterygota</taxon>
        <taxon>Lepidoptera</taxon>
        <taxon>Glossata</taxon>
        <taxon>Ditrysia</taxon>
        <taxon>Noctuoidea</taxon>
        <taxon>Noctuidae</taxon>
        <taxon>Amphipyrinae</taxon>
        <taxon>Spodoptera</taxon>
    </lineage>
</organism>
<protein>
    <recommendedName>
        <fullName evidence="1">MADF domain-containing protein</fullName>
    </recommendedName>
</protein>
<dbReference type="Pfam" id="PF10545">
    <property type="entry name" value="MADF_DNA_bdg"/>
    <property type="match status" value="1"/>
</dbReference>
<dbReference type="InterPro" id="IPR006578">
    <property type="entry name" value="MADF-dom"/>
</dbReference>
<proteinExistence type="predicted"/>
<evidence type="ECO:0000259" key="1">
    <source>
        <dbReference type="PROSITE" id="PS51029"/>
    </source>
</evidence>
<dbReference type="EMBL" id="JACKWZ010000152">
    <property type="protein sequence ID" value="KAF9413704.1"/>
    <property type="molecule type" value="Genomic_DNA"/>
</dbReference>
<feature type="non-terminal residue" evidence="2">
    <location>
        <position position="168"/>
    </location>
</feature>
<dbReference type="PROSITE" id="PS51029">
    <property type="entry name" value="MADF"/>
    <property type="match status" value="1"/>
</dbReference>
<gene>
    <name evidence="2" type="ORF">HW555_008150</name>
</gene>
<sequence length="168" mass="19487">MKALIGLLLGIGVSRSGRRNLNDFWDNKGTGLQLVYCTMSINRFRFLLRVLRFDDLEGPFQQSNKVNDVVLRVLEPLFDLGCTVTMDNYFTSLSTSLDLLKKSITVNPSLIVRKSSEMETEAFNRELLIDEIEKRPAMWDMTSSDYSDKNLRRRAWEELVNEEKKKIL</sequence>
<evidence type="ECO:0000313" key="2">
    <source>
        <dbReference type="EMBL" id="KAF9413704.1"/>
    </source>
</evidence>
<dbReference type="Pfam" id="PF13843">
    <property type="entry name" value="DDE_Tnp_1_7"/>
    <property type="match status" value="1"/>
</dbReference>